<dbReference type="AlphaFoldDB" id="A0A518IF39"/>
<dbReference type="RefSeq" id="WP_145311085.1">
    <property type="nucleotide sequence ID" value="NZ_CP037452.1"/>
</dbReference>
<keyword evidence="2" id="KW-1185">Reference proteome</keyword>
<organism evidence="1 2">
    <name type="scientific">Gimesia fumaroli</name>
    <dbReference type="NCBI Taxonomy" id="2527976"/>
    <lineage>
        <taxon>Bacteria</taxon>
        <taxon>Pseudomonadati</taxon>
        <taxon>Planctomycetota</taxon>
        <taxon>Planctomycetia</taxon>
        <taxon>Planctomycetales</taxon>
        <taxon>Planctomycetaceae</taxon>
        <taxon>Gimesia</taxon>
    </lineage>
</organism>
<protein>
    <submittedName>
        <fullName evidence="1">Uncharacterized protein</fullName>
    </submittedName>
</protein>
<gene>
    <name evidence="1" type="ORF">Enr17x_37630</name>
</gene>
<dbReference type="OrthoDB" id="1149259at2"/>
<dbReference type="Proteomes" id="UP000318313">
    <property type="component" value="Chromosome"/>
</dbReference>
<reference evidence="1 2" key="1">
    <citation type="submission" date="2019-03" db="EMBL/GenBank/DDBJ databases">
        <title>Deep-cultivation of Planctomycetes and their phenomic and genomic characterization uncovers novel biology.</title>
        <authorList>
            <person name="Wiegand S."/>
            <person name="Jogler M."/>
            <person name="Boedeker C."/>
            <person name="Pinto D."/>
            <person name="Vollmers J."/>
            <person name="Rivas-Marin E."/>
            <person name="Kohn T."/>
            <person name="Peeters S.H."/>
            <person name="Heuer A."/>
            <person name="Rast P."/>
            <person name="Oberbeckmann S."/>
            <person name="Bunk B."/>
            <person name="Jeske O."/>
            <person name="Meyerdierks A."/>
            <person name="Storesund J.E."/>
            <person name="Kallscheuer N."/>
            <person name="Luecker S."/>
            <person name="Lage O.M."/>
            <person name="Pohl T."/>
            <person name="Merkel B.J."/>
            <person name="Hornburger P."/>
            <person name="Mueller R.-W."/>
            <person name="Bruemmer F."/>
            <person name="Labrenz M."/>
            <person name="Spormann A.M."/>
            <person name="Op den Camp H."/>
            <person name="Overmann J."/>
            <person name="Amann R."/>
            <person name="Jetten M.S.M."/>
            <person name="Mascher T."/>
            <person name="Medema M.H."/>
            <person name="Devos D.P."/>
            <person name="Kaster A.-K."/>
            <person name="Ovreas L."/>
            <person name="Rohde M."/>
            <person name="Galperin M.Y."/>
            <person name="Jogler C."/>
        </authorList>
    </citation>
    <scope>NUCLEOTIDE SEQUENCE [LARGE SCALE GENOMIC DNA]</scope>
    <source>
        <strain evidence="1 2">Enr17</strain>
    </source>
</reference>
<evidence type="ECO:0000313" key="1">
    <source>
        <dbReference type="EMBL" id="QDV51705.1"/>
    </source>
</evidence>
<sequence>MYPKLQTNRDLYLAIEDLSKQYSNCGRSLETYLLAVLNRSGEFSERESLTLAEFYELIVCGFTYKPAEFDDVWRAQYDELPHEDDGYAGWYATVVRQIVDLREMDECGTLENELRYFGVSAPRNSPWYNFDPLGYLECAMAGSFGGWEPGDDTGRQYVPGQVGVLAEDGSIQSANPEDLPNPTFEMPTVTWDHFKDFLFCGQIYE</sequence>
<dbReference type="EMBL" id="CP037452">
    <property type="protein sequence ID" value="QDV51705.1"/>
    <property type="molecule type" value="Genomic_DNA"/>
</dbReference>
<evidence type="ECO:0000313" key="2">
    <source>
        <dbReference type="Proteomes" id="UP000318313"/>
    </source>
</evidence>
<accession>A0A518IF39</accession>
<dbReference type="KEGG" id="gfm:Enr17x_37630"/>
<proteinExistence type="predicted"/>
<name>A0A518IF39_9PLAN</name>